<organism evidence="2 3">
    <name type="scientific">Pontibacter lucknowensis</name>
    <dbReference type="NCBI Taxonomy" id="1077936"/>
    <lineage>
        <taxon>Bacteria</taxon>
        <taxon>Pseudomonadati</taxon>
        <taxon>Bacteroidota</taxon>
        <taxon>Cytophagia</taxon>
        <taxon>Cytophagales</taxon>
        <taxon>Hymenobacteraceae</taxon>
        <taxon>Pontibacter</taxon>
    </lineage>
</organism>
<dbReference type="AlphaFoldDB" id="A0A1N7APF4"/>
<keyword evidence="3" id="KW-1185">Reference proteome</keyword>
<dbReference type="GO" id="GO:0006631">
    <property type="term" value="P:fatty acid metabolic process"/>
    <property type="evidence" value="ECO:0007669"/>
    <property type="project" value="TreeGrafter"/>
</dbReference>
<protein>
    <submittedName>
        <fullName evidence="2">O-succinylbenzoic acid--CoA ligase</fullName>
    </submittedName>
</protein>
<dbReference type="RefSeq" id="WP_007659221.1">
    <property type="nucleotide sequence ID" value="NZ_FTNM01000006.1"/>
</dbReference>
<evidence type="ECO:0000259" key="1">
    <source>
        <dbReference type="Pfam" id="PF00501"/>
    </source>
</evidence>
<dbReference type="InterPro" id="IPR045851">
    <property type="entry name" value="AMP-bd_C_sf"/>
</dbReference>
<dbReference type="Gene3D" id="3.30.300.30">
    <property type="match status" value="1"/>
</dbReference>
<proteinExistence type="predicted"/>
<dbReference type="Pfam" id="PF00501">
    <property type="entry name" value="AMP-binding"/>
    <property type="match status" value="1"/>
</dbReference>
<dbReference type="PANTHER" id="PTHR43201:SF32">
    <property type="entry name" value="2-SUCCINYLBENZOATE--COA LIGASE, CHLOROPLASTIC_PEROXISOMAL"/>
    <property type="match status" value="1"/>
</dbReference>
<dbReference type="PANTHER" id="PTHR43201">
    <property type="entry name" value="ACYL-COA SYNTHETASE"/>
    <property type="match status" value="1"/>
</dbReference>
<keyword evidence="2" id="KW-0436">Ligase</keyword>
<evidence type="ECO:0000313" key="3">
    <source>
        <dbReference type="Proteomes" id="UP000185924"/>
    </source>
</evidence>
<sequence>MTQRFLTLNGNKFYYDEIAAYSFRNSVPLNGYEAKTLEFCRDWLNGVQEFPIHTSGSTGTPKLITLSRQQMEISARRTVKLLGLKAEERMLVCLNTEYIAGMMMLVRGLLTDMQMTIVEPVGNPLTLAPADEVYHFASFVPMQLQTILQENHGATERLDKMKAILVGGAPVNFSLQRELQQLQVPVYHTYGMTETASHIALRLLNGPDAADYYETLEGVTIGQDNRGCLTITADLTENETLVTNDIVEILTPTRFRWIGRADNTINTGGVKVQTEVVEVAVSEALAELEQAPRFFVASQPDELLGEKVILVLEGKQLTDEEEQQVMDKMRSILRKFEMPKDIYYSPAFSETPTGKVSRLRTMQKLGLETD</sequence>
<evidence type="ECO:0000313" key="2">
    <source>
        <dbReference type="EMBL" id="SIR40952.1"/>
    </source>
</evidence>
<dbReference type="STRING" id="1077936.SAMN05421545_3476"/>
<dbReference type="OrthoDB" id="8870348at2"/>
<dbReference type="Gene3D" id="3.40.50.12780">
    <property type="entry name" value="N-terminal domain of ligase-like"/>
    <property type="match status" value="1"/>
</dbReference>
<dbReference type="InterPro" id="IPR042099">
    <property type="entry name" value="ANL_N_sf"/>
</dbReference>
<dbReference type="SUPFAM" id="SSF56801">
    <property type="entry name" value="Acetyl-CoA synthetase-like"/>
    <property type="match status" value="1"/>
</dbReference>
<feature type="domain" description="AMP-dependent synthetase/ligase" evidence="1">
    <location>
        <begin position="52"/>
        <end position="205"/>
    </location>
</feature>
<dbReference type="EMBL" id="FTNM01000006">
    <property type="protein sequence ID" value="SIR40952.1"/>
    <property type="molecule type" value="Genomic_DNA"/>
</dbReference>
<dbReference type="Proteomes" id="UP000185924">
    <property type="component" value="Unassembled WGS sequence"/>
</dbReference>
<reference evidence="3" key="1">
    <citation type="submission" date="2017-01" db="EMBL/GenBank/DDBJ databases">
        <authorList>
            <person name="Varghese N."/>
            <person name="Submissions S."/>
        </authorList>
    </citation>
    <scope>NUCLEOTIDE SEQUENCE [LARGE SCALE GENOMIC DNA]</scope>
    <source>
        <strain evidence="3">DM9</strain>
    </source>
</reference>
<name>A0A1N7APF4_9BACT</name>
<dbReference type="InterPro" id="IPR000873">
    <property type="entry name" value="AMP-dep_synth/lig_dom"/>
</dbReference>
<accession>A0A1N7APF4</accession>
<gene>
    <name evidence="2" type="ORF">SAMN05421545_3476</name>
</gene>
<dbReference type="GO" id="GO:0031956">
    <property type="term" value="F:medium-chain fatty acid-CoA ligase activity"/>
    <property type="evidence" value="ECO:0007669"/>
    <property type="project" value="TreeGrafter"/>
</dbReference>